<dbReference type="Proteomes" id="UP000295293">
    <property type="component" value="Unassembled WGS sequence"/>
</dbReference>
<dbReference type="PIRSF" id="PIRSF004982">
    <property type="entry name" value="SlP"/>
    <property type="match status" value="1"/>
</dbReference>
<dbReference type="AlphaFoldDB" id="A0A4R6YNT3"/>
<dbReference type="RefSeq" id="WP_133820832.1">
    <property type="nucleotide sequence ID" value="NZ_SNZH01000016.1"/>
</dbReference>
<dbReference type="InterPro" id="IPR004658">
    <property type="entry name" value="OMP_Slp"/>
</dbReference>
<organism evidence="2 3">
    <name type="scientific">Tahibacter aquaticus</name>
    <dbReference type="NCBI Taxonomy" id="520092"/>
    <lineage>
        <taxon>Bacteria</taxon>
        <taxon>Pseudomonadati</taxon>
        <taxon>Pseudomonadota</taxon>
        <taxon>Gammaproteobacteria</taxon>
        <taxon>Lysobacterales</taxon>
        <taxon>Rhodanobacteraceae</taxon>
        <taxon>Tahibacter</taxon>
    </lineage>
</organism>
<keyword evidence="1" id="KW-0732">Signal</keyword>
<dbReference type="EMBL" id="SNZH01000016">
    <property type="protein sequence ID" value="TDR39360.1"/>
    <property type="molecule type" value="Genomic_DNA"/>
</dbReference>
<keyword evidence="2" id="KW-0449">Lipoprotein</keyword>
<evidence type="ECO:0000313" key="2">
    <source>
        <dbReference type="EMBL" id="TDR39360.1"/>
    </source>
</evidence>
<name>A0A4R6YNT3_9GAMM</name>
<dbReference type="PANTHER" id="PTHR37530:SF1">
    <property type="entry name" value="OUTER MEMBRANE PROTEIN SLP"/>
    <property type="match status" value="1"/>
</dbReference>
<feature type="chain" id="PRO_5020844425" evidence="1">
    <location>
        <begin position="21"/>
        <end position="184"/>
    </location>
</feature>
<comment type="caution">
    <text evidence="2">The sequence shown here is derived from an EMBL/GenBank/DDBJ whole genome shotgun (WGS) entry which is preliminary data.</text>
</comment>
<keyword evidence="3" id="KW-1185">Reference proteome</keyword>
<accession>A0A4R6YNT3</accession>
<gene>
    <name evidence="2" type="ORF">DFR29_11661</name>
</gene>
<proteinExistence type="predicted"/>
<reference evidence="2 3" key="1">
    <citation type="submission" date="2019-03" db="EMBL/GenBank/DDBJ databases">
        <title>Genomic Encyclopedia of Type Strains, Phase IV (KMG-IV): sequencing the most valuable type-strain genomes for metagenomic binning, comparative biology and taxonomic classification.</title>
        <authorList>
            <person name="Goeker M."/>
        </authorList>
    </citation>
    <scope>NUCLEOTIDE SEQUENCE [LARGE SCALE GENOMIC DNA]</scope>
    <source>
        <strain evidence="2 3">DSM 21667</strain>
    </source>
</reference>
<evidence type="ECO:0000256" key="1">
    <source>
        <dbReference type="SAM" id="SignalP"/>
    </source>
</evidence>
<dbReference type="PROSITE" id="PS51257">
    <property type="entry name" value="PROKAR_LIPOPROTEIN"/>
    <property type="match status" value="1"/>
</dbReference>
<sequence>MRLLLSLLVPVVLATGCATAPKPLQGDYSASVPAGDTPSSQRVRWGGEIIRVDNTAERSCFEVLARPLDSRARPLRRDESAGRFLACRNGFYDPAVFERGREITVTGTINGSELRKVGEYDYRYPRVDADVIYLWREPLAYAPGADPWLCGYGYGYGWGWGWDPFWNRPPIFIHHHHGGSGHRR</sequence>
<dbReference type="GO" id="GO:0019867">
    <property type="term" value="C:outer membrane"/>
    <property type="evidence" value="ECO:0007669"/>
    <property type="project" value="InterPro"/>
</dbReference>
<feature type="signal peptide" evidence="1">
    <location>
        <begin position="1"/>
        <end position="20"/>
    </location>
</feature>
<protein>
    <submittedName>
        <fullName evidence="2">Outer membrane lipoprotein</fullName>
    </submittedName>
</protein>
<evidence type="ECO:0000313" key="3">
    <source>
        <dbReference type="Proteomes" id="UP000295293"/>
    </source>
</evidence>
<dbReference type="NCBIfam" id="TIGR00752">
    <property type="entry name" value="slp"/>
    <property type="match status" value="1"/>
</dbReference>
<dbReference type="Pfam" id="PF03843">
    <property type="entry name" value="Slp"/>
    <property type="match status" value="1"/>
</dbReference>
<dbReference type="PANTHER" id="PTHR37530">
    <property type="entry name" value="OUTER MEMBRANE PROTEIN SLP"/>
    <property type="match status" value="1"/>
</dbReference>
<dbReference type="OrthoDB" id="5295757at2"/>